<dbReference type="Pfam" id="PF12228">
    <property type="entry name" value="DUF3604"/>
    <property type="match status" value="1"/>
</dbReference>
<organism evidence="1">
    <name type="scientific">marine metagenome</name>
    <dbReference type="NCBI Taxonomy" id="408172"/>
    <lineage>
        <taxon>unclassified sequences</taxon>
        <taxon>metagenomes</taxon>
        <taxon>ecological metagenomes</taxon>
    </lineage>
</organism>
<name>A0A381TD48_9ZZZZ</name>
<dbReference type="EMBL" id="UINC01004350">
    <property type="protein sequence ID" value="SVA13679.1"/>
    <property type="molecule type" value="Genomic_DNA"/>
</dbReference>
<dbReference type="Gene3D" id="3.20.20.140">
    <property type="entry name" value="Metal-dependent hydrolases"/>
    <property type="match status" value="1"/>
</dbReference>
<protein>
    <recommendedName>
        <fullName evidence="2">DUF3604 domain-containing protein</fullName>
    </recommendedName>
</protein>
<reference evidence="1" key="1">
    <citation type="submission" date="2018-05" db="EMBL/GenBank/DDBJ databases">
        <authorList>
            <person name="Lanie J.A."/>
            <person name="Ng W.-L."/>
            <person name="Kazmierczak K.M."/>
            <person name="Andrzejewski T.M."/>
            <person name="Davidsen T.M."/>
            <person name="Wayne K.J."/>
            <person name="Tettelin H."/>
            <person name="Glass J.I."/>
            <person name="Rusch D."/>
            <person name="Podicherti R."/>
            <person name="Tsui H.-C.T."/>
            <person name="Winkler M.E."/>
        </authorList>
    </citation>
    <scope>NUCLEOTIDE SEQUENCE</scope>
</reference>
<dbReference type="InterPro" id="IPR022028">
    <property type="entry name" value="DUF3604"/>
</dbReference>
<dbReference type="AlphaFoldDB" id="A0A381TD48"/>
<proteinExistence type="predicted"/>
<evidence type="ECO:0008006" key="2">
    <source>
        <dbReference type="Google" id="ProtNLM"/>
    </source>
</evidence>
<accession>A0A381TD48</accession>
<gene>
    <name evidence="1" type="ORF">METZ01_LOCUS66533</name>
</gene>
<evidence type="ECO:0000313" key="1">
    <source>
        <dbReference type="EMBL" id="SVA13679.1"/>
    </source>
</evidence>
<sequence>MNKIINASRIRWFLALPLLIVFLLSIQTNEASESSPVDLISTNSQIDEKILQLRPPTNPDKNVYFGDLHVHTANSFDAYTFGTISSPADAYRYAQGQAIPHPTGYQIQLSRPLDFYAVTDHAVFLGLLKEAADTTSQFSRYEIAKPLHDLNASVSNRFYSIMKRSNLFRPFARAISEGVEQGTIDPSLIEEVGRTVWQETIEAADDAYVPGSFTTFAGYEYTSSIDLYEKYLHRNVIFRDTKNLPPRLFSRVDSQDPEKLWDWMDRLRSNGVESLAIPHNSNISGGAAFSLNDYNGGPIDEEYANKRALNEPLTEITQVKGTSETHPLLSKNDEWAAFEAKTGHEGEELISNLKGSYVRDAYLRGLTLAEQGITNPYKFGLIGSSDSHVSGGSDNEEKYFSKVGVLDGTAELRGSIPFNPFYGTILKLVRPNMIKKVDGKDYMAASSRIIHWSASGLAGVWAEENTRESIYDAFRRKETFGTSGPRIKVRFFAGYGLANAQLNSPNLVSELYKRATSMGGTLKAEGEEEPVFLVWAISDALGAPLQRTQIIKGWLEDGEHQEKVYDVSCSDGLKVNSQTHRCPDNRARVNLNDCSYDKDVGASELKSLWQDPDFKAGQEAFYYARVLENPVCRWSTWDAIRNGEKPRSDIPSTIQERAWTSPIWYTKGS</sequence>